<dbReference type="InterPro" id="IPR014721">
    <property type="entry name" value="Ribsml_uS5_D2-typ_fold_subgr"/>
</dbReference>
<dbReference type="InterPro" id="IPR037185">
    <property type="entry name" value="EmrE-like"/>
</dbReference>
<feature type="transmembrane region" description="Helical" evidence="5">
    <location>
        <begin position="232"/>
        <end position="250"/>
    </location>
</feature>
<dbReference type="AlphaFoldDB" id="A0A819BSQ7"/>
<dbReference type="SUPFAM" id="SSF103481">
    <property type="entry name" value="Multidrug resistance efflux transporter EmrE"/>
    <property type="match status" value="1"/>
</dbReference>
<dbReference type="EMBL" id="CAJOBF010000351">
    <property type="protein sequence ID" value="CAF3803072.1"/>
    <property type="molecule type" value="Genomic_DNA"/>
</dbReference>
<feature type="transmembrane region" description="Helical" evidence="5">
    <location>
        <begin position="256"/>
        <end position="274"/>
    </location>
</feature>
<name>A0A819BSQ7_9BILA</name>
<evidence type="ECO:0000256" key="1">
    <source>
        <dbReference type="ARBA" id="ARBA00005251"/>
    </source>
</evidence>
<feature type="transmembrane region" description="Helical" evidence="5">
    <location>
        <begin position="201"/>
        <end position="223"/>
    </location>
</feature>
<keyword evidence="3 4" id="KW-0687">Ribonucleoprotein</keyword>
<keyword evidence="5" id="KW-0472">Membrane</keyword>
<organism evidence="6 7">
    <name type="scientific">Rotaria magnacalcarata</name>
    <dbReference type="NCBI Taxonomy" id="392030"/>
    <lineage>
        <taxon>Eukaryota</taxon>
        <taxon>Metazoa</taxon>
        <taxon>Spiralia</taxon>
        <taxon>Gnathifera</taxon>
        <taxon>Rotifera</taxon>
        <taxon>Eurotatoria</taxon>
        <taxon>Bdelloidea</taxon>
        <taxon>Philodinida</taxon>
        <taxon>Philodinidae</taxon>
        <taxon>Rotaria</taxon>
    </lineage>
</organism>
<sequence length="356" mass="39888">MEVPILKELEINTKVAEANIVAKPIFHKAKKLLPGGGAYGTGRRKNSIARVWVKPGKGVVTVNKRDMSDYFSRESYRKLILQPFTDTNTSGQYDVICTTKGGGTTGQAGAIIHGIARALDCISEDFHAILRVTWFILSLVSSSINDVISKYVGLRLHSYEITFLRFLFGTITLIPFIWYYGTNTLKTRMAGWTYGLSIAPVTTGTVITFTIPIFVLILGVFFLSEHIIWQRWLVTIVAFIGIAVTLDLNAEDFNPEIFVFVLSAVGFAILDIFNKKFVIKESMISMLFYSAMITTILAFPFAMYNWIMPNIEELILLFVLGMSANLILFFILKAFSYADATACFQKSLVPQLFMGH</sequence>
<dbReference type="NCBIfam" id="NF001099">
    <property type="entry name" value="PRK00132.1"/>
    <property type="match status" value="1"/>
</dbReference>
<reference evidence="6" key="1">
    <citation type="submission" date="2021-02" db="EMBL/GenBank/DDBJ databases">
        <authorList>
            <person name="Nowell W R."/>
        </authorList>
    </citation>
    <scope>NUCLEOTIDE SEQUENCE</scope>
</reference>
<dbReference type="GO" id="GO:0003735">
    <property type="term" value="F:structural constituent of ribosome"/>
    <property type="evidence" value="ECO:0007669"/>
    <property type="project" value="InterPro"/>
</dbReference>
<gene>
    <name evidence="6" type="ORF">UXM345_LOCUS4927</name>
</gene>
<dbReference type="GO" id="GO:0003723">
    <property type="term" value="F:RNA binding"/>
    <property type="evidence" value="ECO:0007669"/>
    <property type="project" value="TreeGrafter"/>
</dbReference>
<evidence type="ECO:0000256" key="5">
    <source>
        <dbReference type="SAM" id="Phobius"/>
    </source>
</evidence>
<dbReference type="PANTHER" id="PTHR21569:SF1">
    <property type="entry name" value="SMALL RIBOSOMAL SUBUNIT PROTEIN US9M"/>
    <property type="match status" value="1"/>
</dbReference>
<dbReference type="GO" id="GO:0006412">
    <property type="term" value="P:translation"/>
    <property type="evidence" value="ECO:0007669"/>
    <property type="project" value="InterPro"/>
</dbReference>
<evidence type="ECO:0000256" key="2">
    <source>
        <dbReference type="ARBA" id="ARBA00022980"/>
    </source>
</evidence>
<feature type="transmembrane region" description="Helical" evidence="5">
    <location>
        <begin position="286"/>
        <end position="308"/>
    </location>
</feature>
<keyword evidence="5" id="KW-0812">Transmembrane</keyword>
<dbReference type="InterPro" id="IPR000754">
    <property type="entry name" value="Ribosomal_uS9"/>
</dbReference>
<feature type="transmembrane region" description="Helical" evidence="5">
    <location>
        <begin position="314"/>
        <end position="332"/>
    </location>
</feature>
<dbReference type="Pfam" id="PF00380">
    <property type="entry name" value="Ribosomal_S9"/>
    <property type="match status" value="1"/>
</dbReference>
<comment type="caution">
    <text evidence="6">The sequence shown here is derived from an EMBL/GenBank/DDBJ whole genome shotgun (WGS) entry which is preliminary data.</text>
</comment>
<dbReference type="GO" id="GO:0016020">
    <property type="term" value="C:membrane"/>
    <property type="evidence" value="ECO:0007669"/>
    <property type="project" value="InterPro"/>
</dbReference>
<evidence type="ECO:0000313" key="7">
    <source>
        <dbReference type="Proteomes" id="UP000663842"/>
    </source>
</evidence>
<evidence type="ECO:0000256" key="3">
    <source>
        <dbReference type="ARBA" id="ARBA00023274"/>
    </source>
</evidence>
<evidence type="ECO:0000313" key="6">
    <source>
        <dbReference type="EMBL" id="CAF3803072.1"/>
    </source>
</evidence>
<keyword evidence="2 4" id="KW-0689">Ribosomal protein</keyword>
<accession>A0A819BSQ7</accession>
<proteinExistence type="inferred from homology"/>
<dbReference type="InterPro" id="IPR020574">
    <property type="entry name" value="Ribosomal_uS9_CS"/>
</dbReference>
<dbReference type="PANTHER" id="PTHR21569">
    <property type="entry name" value="RIBOSOMAL PROTEIN S9"/>
    <property type="match status" value="1"/>
</dbReference>
<protein>
    <submittedName>
        <fullName evidence="6">Uncharacterized protein</fullName>
    </submittedName>
</protein>
<dbReference type="PROSITE" id="PS00360">
    <property type="entry name" value="RIBOSOMAL_S9"/>
    <property type="match status" value="1"/>
</dbReference>
<feature type="transmembrane region" description="Helical" evidence="5">
    <location>
        <begin position="163"/>
        <end position="181"/>
    </location>
</feature>
<dbReference type="Proteomes" id="UP000663842">
    <property type="component" value="Unassembled WGS sequence"/>
</dbReference>
<dbReference type="Gene3D" id="3.30.230.10">
    <property type="match status" value="1"/>
</dbReference>
<dbReference type="InterPro" id="IPR023035">
    <property type="entry name" value="Ribosomal_uS9_bac/plastid"/>
</dbReference>
<comment type="similarity">
    <text evidence="1 4">Belongs to the universal ribosomal protein uS9 family.</text>
</comment>
<keyword evidence="5" id="KW-1133">Transmembrane helix</keyword>
<dbReference type="InterPro" id="IPR020568">
    <property type="entry name" value="Ribosomal_Su5_D2-typ_SF"/>
</dbReference>
<evidence type="ECO:0000256" key="4">
    <source>
        <dbReference type="RuleBase" id="RU003815"/>
    </source>
</evidence>
<dbReference type="GO" id="GO:0022627">
    <property type="term" value="C:cytosolic small ribosomal subunit"/>
    <property type="evidence" value="ECO:0007669"/>
    <property type="project" value="TreeGrafter"/>
</dbReference>
<dbReference type="SUPFAM" id="SSF54211">
    <property type="entry name" value="Ribosomal protein S5 domain 2-like"/>
    <property type="match status" value="1"/>
</dbReference>